<protein>
    <submittedName>
        <fullName evidence="2">Uncharacterized protein</fullName>
    </submittedName>
</protein>
<feature type="region of interest" description="Disordered" evidence="1">
    <location>
        <begin position="1"/>
        <end position="27"/>
    </location>
</feature>
<accession>A0A4Y8X2P2</accession>
<keyword evidence="3" id="KW-1185">Reference proteome</keyword>
<evidence type="ECO:0000313" key="2">
    <source>
        <dbReference type="EMBL" id="MBB4882216.1"/>
    </source>
</evidence>
<organism evidence="2 3">
    <name type="scientific">Micrococcus flavus</name>
    <dbReference type="NCBI Taxonomy" id="384602"/>
    <lineage>
        <taxon>Bacteria</taxon>
        <taxon>Bacillati</taxon>
        <taxon>Actinomycetota</taxon>
        <taxon>Actinomycetes</taxon>
        <taxon>Micrococcales</taxon>
        <taxon>Micrococcaceae</taxon>
        <taxon>Micrococcus</taxon>
    </lineage>
</organism>
<name>A0A4Y8X2P2_9MICC</name>
<gene>
    <name evidence="2" type="ORF">BJ976_000567</name>
</gene>
<dbReference type="SUPFAM" id="SSF52540">
    <property type="entry name" value="P-loop containing nucleoside triphosphate hydrolases"/>
    <property type="match status" value="1"/>
</dbReference>
<dbReference type="InterPro" id="IPR027417">
    <property type="entry name" value="P-loop_NTPase"/>
</dbReference>
<reference evidence="2 3" key="1">
    <citation type="submission" date="2020-08" db="EMBL/GenBank/DDBJ databases">
        <title>Sequencing the genomes of 1000 actinobacteria strains.</title>
        <authorList>
            <person name="Klenk H.-P."/>
        </authorList>
    </citation>
    <scope>NUCLEOTIDE SEQUENCE [LARGE SCALE GENOMIC DNA]</scope>
    <source>
        <strain evidence="2 3">DSM 19079</strain>
    </source>
</reference>
<evidence type="ECO:0000256" key="1">
    <source>
        <dbReference type="SAM" id="MobiDB-lite"/>
    </source>
</evidence>
<dbReference type="AlphaFoldDB" id="A0A4Y8X2P2"/>
<feature type="compositionally biased region" description="Low complexity" evidence="1">
    <location>
        <begin position="9"/>
        <end position="18"/>
    </location>
</feature>
<sequence>MTEQEFPRLARARAAARPAEQERPDPATWVASLGSGAESDTMLRFAPSAANSVDLTGANTSGLSQLLLGRRTRLSTLLPAGPELDAAQEVAMALRATVRRLGEERGIDVGALALGVATWSAHEDGRRERRTAPVLLARVAFTVRSGARGRDEVEVQITEPARLNPALVRNLRRHHGIRLDPEAYRQAAYATARIEPGPALALLREEAASLTDLEVSERLLVSTFADLGDTASLPESLDRLPVVQALYDAGTGMVPRPEPLDPDPGPDEDAVAPADERLVLDLDASQRRVVEHAAAGRSLVVDTAPGTGQTQTAAALAARLAWEGRRVLVVAERSAALTDLHARLGEVGLRDAVLDVPANADPEDLRHQLVAAVLRAERAQAPDRAAADAELVELRRRLREHVDSLHHVRPRWGCSPFQAMQALAALTSLETPPATTVRLKRSVLDSTVDRHAVAEQLVRAGELGAFDRDATQSRWFGARVRNVQETEAAGELVEHLAATLYTTRRAVDAAASQAGLRRPRTVDGWAEQSDLYARVERILTALKPEVFSLDVPQLVAATASSQWRRNNMVEMSSVARSRLRRTAKDAVRPGVQVPDLHQELLDVEAVLADWAAQAADPSSLPTVPDQAARGRRAVADVADALERLERVLAPEATAEASLTATDADDLTAAVDGLVADRPTLATLPERTLVLDELRDHGLTELLEDLHRREVPAERLAAELELAWWQSALEAMISGDDFLAMMSGDDLGAVERGYRAADRALLESGADRLTAELGRQWKEALGTYRADAAVLRSLLRQGRPGVESLTTIAPELLRPLVPIVTTSPMALTEFPPEWEADVVVLLEADATALATVVGALTRAPQAVALGDPAIGRPQSFQVSVDPTATAGPLRPLRSAHHALSEVLPSSALGQVHRPMPRGVVRLISRLAYEGAVDCLPTAGELTGRGRTVTAEYLPEGTGIPMTGGDVVESTQAEIARCVQRVFEHARDRPEESLAVITVSEQHARRVAAAVQAMAAQAPWAAEFLARGRGEGDEREPFVIAPVTRASTITRDAVILSPGYGRTPHGRVVHHFGALSDPDGERMLTVALTRARTRMHLVSALRAEDLEEDRLDGGARAFHALLGLLLSGADEGRPGRLSDPLLTDLRGRLEEHGAHTSPHHGGVMDLAVADALGPRGRARPLALVSDGGDAYRELSVRERSRRLPERLESLGWDTDTLWAIDVFADPESVADRLAGRLGLPLEDPEDDDGDDDDR</sequence>
<dbReference type="EMBL" id="JACHMC010000001">
    <property type="protein sequence ID" value="MBB4882216.1"/>
    <property type="molecule type" value="Genomic_DNA"/>
</dbReference>
<comment type="caution">
    <text evidence="2">The sequence shown here is derived from an EMBL/GenBank/DDBJ whole genome shotgun (WGS) entry which is preliminary data.</text>
</comment>
<dbReference type="RefSeq" id="WP_135028615.1">
    <property type="nucleotide sequence ID" value="NZ_BMLA01000006.1"/>
</dbReference>
<feature type="region of interest" description="Disordered" evidence="1">
    <location>
        <begin position="1233"/>
        <end position="1252"/>
    </location>
</feature>
<evidence type="ECO:0000313" key="3">
    <source>
        <dbReference type="Proteomes" id="UP000560081"/>
    </source>
</evidence>
<feature type="compositionally biased region" description="Acidic residues" evidence="1">
    <location>
        <begin position="1240"/>
        <end position="1252"/>
    </location>
</feature>
<dbReference type="Gene3D" id="3.40.50.300">
    <property type="entry name" value="P-loop containing nucleotide triphosphate hydrolases"/>
    <property type="match status" value="2"/>
</dbReference>
<dbReference type="Proteomes" id="UP000560081">
    <property type="component" value="Unassembled WGS sequence"/>
</dbReference>
<dbReference type="OrthoDB" id="9757917at2"/>
<proteinExistence type="predicted"/>